<evidence type="ECO:0000313" key="1">
    <source>
        <dbReference type="EMBL" id="EHL31684.1"/>
    </source>
</evidence>
<dbReference type="eggNOG" id="ENOG5031E56">
    <property type="taxonomic scope" value="Bacteria"/>
</dbReference>
<accession>G9EM84</accession>
<name>G9EM84_9GAMM</name>
<dbReference type="STRING" id="658187.LDG_6348"/>
<dbReference type="Pfam" id="PF16848">
    <property type="entry name" value="SoDot-IcmSS"/>
    <property type="match status" value="1"/>
</dbReference>
<organism evidence="1 2">
    <name type="scientific">Legionella drancourtii LLAP12</name>
    <dbReference type="NCBI Taxonomy" id="658187"/>
    <lineage>
        <taxon>Bacteria</taxon>
        <taxon>Pseudomonadati</taxon>
        <taxon>Pseudomonadota</taxon>
        <taxon>Gammaproteobacteria</taxon>
        <taxon>Legionellales</taxon>
        <taxon>Legionellaceae</taxon>
        <taxon>Legionella</taxon>
    </lineage>
</organism>
<dbReference type="Proteomes" id="UP000002770">
    <property type="component" value="Unassembled WGS sequence"/>
</dbReference>
<dbReference type="InParanoid" id="G9EM84"/>
<dbReference type="EMBL" id="JH413811">
    <property type="protein sequence ID" value="EHL31684.1"/>
    <property type="molecule type" value="Genomic_DNA"/>
</dbReference>
<evidence type="ECO:0008006" key="3">
    <source>
        <dbReference type="Google" id="ProtNLM"/>
    </source>
</evidence>
<dbReference type="InterPro" id="IPR031758">
    <property type="entry name" value="SoDot-IcmSS"/>
</dbReference>
<sequence length="259" mass="29618">MGFQYVDYDVLKEKILQSIQHLAKKYGHNAQKLIDDYKQDKADPKELAHKYPNIPQKRRAQIGFILTTIRCLDASSIAIEDRQQTFNALACYVHGSIFNDYDPERSWLNYFSSFATNENNSKFYVSLATSLDFRVDNIPSDADLCFMFSKLKNFMLSYIYVDPTDLRKGHLSANNPFNEKKIENFDVKIFLEHLTKKIAKLEQCVHSQSAVLAQDKKEEIKVKPESVYSSSVGLFAAADACRDEVGCSELGNRPIKVNC</sequence>
<proteinExistence type="predicted"/>
<keyword evidence="2" id="KW-1185">Reference proteome</keyword>
<dbReference type="HOGENOM" id="CLU_1072791_0_0_6"/>
<dbReference type="OrthoDB" id="5634753at2"/>
<dbReference type="AlphaFoldDB" id="G9EM84"/>
<dbReference type="Gene3D" id="6.10.280.170">
    <property type="entry name" value="Substrate of the Dot/Icm secretion system"/>
    <property type="match status" value="1"/>
</dbReference>
<evidence type="ECO:0000313" key="2">
    <source>
        <dbReference type="Proteomes" id="UP000002770"/>
    </source>
</evidence>
<gene>
    <name evidence="1" type="ORF">LDG_6348</name>
</gene>
<dbReference type="Gene3D" id="1.20.1440.330">
    <property type="match status" value="1"/>
</dbReference>
<protein>
    <recommendedName>
        <fullName evidence="3">Dot/Icm T4SS effector</fullName>
    </recommendedName>
</protein>
<dbReference type="InterPro" id="IPR044887">
    <property type="entry name" value="SoDot-IcmSS_sf"/>
</dbReference>
<reference evidence="1 2" key="1">
    <citation type="journal article" date="2011" name="BMC Genomics">
        <title>Insight into cross-talk between intra-amoebal pathogens.</title>
        <authorList>
            <person name="Gimenez G."/>
            <person name="Bertelli C."/>
            <person name="Moliner C."/>
            <person name="Robert C."/>
            <person name="Raoult D."/>
            <person name="Fournier P.E."/>
            <person name="Greub G."/>
        </authorList>
    </citation>
    <scope>NUCLEOTIDE SEQUENCE [LARGE SCALE GENOMIC DNA]</scope>
    <source>
        <strain evidence="1 2">LLAP12</strain>
    </source>
</reference>
<dbReference type="RefSeq" id="WP_006870281.1">
    <property type="nucleotide sequence ID" value="NZ_JH413811.1"/>
</dbReference>